<evidence type="ECO:0000256" key="2">
    <source>
        <dbReference type="ARBA" id="ARBA00023043"/>
    </source>
</evidence>
<evidence type="ECO:0000256" key="3">
    <source>
        <dbReference type="SAM" id="MobiDB-lite"/>
    </source>
</evidence>
<evidence type="ECO:0000313" key="5">
    <source>
        <dbReference type="EnsemblMetazoa" id="XP_024082356.1"/>
    </source>
</evidence>
<name>A0A8I6SGU6_CIMLE</name>
<dbReference type="InterPro" id="IPR058889">
    <property type="entry name" value="WHD_SOWAHA-C"/>
</dbReference>
<feature type="region of interest" description="Disordered" evidence="3">
    <location>
        <begin position="185"/>
        <end position="250"/>
    </location>
</feature>
<dbReference type="Proteomes" id="UP000494040">
    <property type="component" value="Unassembled WGS sequence"/>
</dbReference>
<reference evidence="5" key="1">
    <citation type="submission" date="2022-01" db="UniProtKB">
        <authorList>
            <consortium name="EnsemblMetazoa"/>
        </authorList>
    </citation>
    <scope>IDENTIFICATION</scope>
</reference>
<dbReference type="PANTHER" id="PTHR14491:SF7">
    <property type="entry name" value="SOSONDOWAH, ISOFORM G"/>
    <property type="match status" value="1"/>
</dbReference>
<dbReference type="OMA" id="HFKVFLM"/>
<feature type="region of interest" description="Disordered" evidence="3">
    <location>
        <begin position="262"/>
        <end position="293"/>
    </location>
</feature>
<evidence type="ECO:0000313" key="6">
    <source>
        <dbReference type="Proteomes" id="UP000494040"/>
    </source>
</evidence>
<dbReference type="KEGG" id="clec:112126787"/>
<sequence>MDSNVLSLDSIRDFMVLKGGRVTNHELVQHFKEVLTDPVTRDEARIRFKEYINTLATLTRDSEGGKQLVLKKRFRMSHPELQSGSTSPAIPSSLPISPLQAPSLNLQYQPVYHTSHDSIDSLVSPLRHTYRRLSQDSLGSYSLKSPVTPTLTTPTYKGPIAAPIGLKRNISQDSVFGSSIFEASTSSMKEADPPPVPPRRKSSDKMRLDYPPEEQKPVESAVVPSSAPPPQETLPTDIENKENVADENKISVKERMQKFDRMASESALNKTSLQNNNSKKRHERVDKDEDDSGSVALLDGKSKEWIVKCAQCDYQAIVKMAAENPKLIKLKVRIFNSQILSLF</sequence>
<proteinExistence type="predicted"/>
<keyword evidence="2" id="KW-0040">ANK repeat</keyword>
<dbReference type="GeneID" id="112126787"/>
<feature type="compositionally biased region" description="Basic and acidic residues" evidence="3">
    <location>
        <begin position="201"/>
        <end position="217"/>
    </location>
</feature>
<dbReference type="OrthoDB" id="60433at2759"/>
<dbReference type="EnsemblMetazoa" id="XM_024226588.1">
    <property type="protein sequence ID" value="XP_024082356.1"/>
    <property type="gene ID" value="LOC112126787"/>
</dbReference>
<feature type="domain" description="SOWAHA-C winged helix-turn-helix" evidence="4">
    <location>
        <begin position="6"/>
        <end position="85"/>
    </location>
</feature>
<feature type="compositionally biased region" description="Polar residues" evidence="3">
    <location>
        <begin position="266"/>
        <end position="277"/>
    </location>
</feature>
<organism evidence="5 6">
    <name type="scientific">Cimex lectularius</name>
    <name type="common">Bed bug</name>
    <name type="synonym">Acanthia lectularia</name>
    <dbReference type="NCBI Taxonomy" id="79782"/>
    <lineage>
        <taxon>Eukaryota</taxon>
        <taxon>Metazoa</taxon>
        <taxon>Ecdysozoa</taxon>
        <taxon>Arthropoda</taxon>
        <taxon>Hexapoda</taxon>
        <taxon>Insecta</taxon>
        <taxon>Pterygota</taxon>
        <taxon>Neoptera</taxon>
        <taxon>Paraneoptera</taxon>
        <taxon>Hemiptera</taxon>
        <taxon>Heteroptera</taxon>
        <taxon>Panheteroptera</taxon>
        <taxon>Cimicomorpha</taxon>
        <taxon>Cimicidae</taxon>
        <taxon>Cimex</taxon>
    </lineage>
</organism>
<dbReference type="PANTHER" id="PTHR14491">
    <property type="entry name" value="SOSONDOWAH, ISOFORM G"/>
    <property type="match status" value="1"/>
</dbReference>
<accession>A0A8I6SGU6</accession>
<dbReference type="Pfam" id="PF25877">
    <property type="entry name" value="WHD_SOWAH"/>
    <property type="match status" value="1"/>
</dbReference>
<dbReference type="RefSeq" id="XP_024082356.1">
    <property type="nucleotide sequence ID" value="XM_024226588.1"/>
</dbReference>
<evidence type="ECO:0000256" key="1">
    <source>
        <dbReference type="ARBA" id="ARBA00022737"/>
    </source>
</evidence>
<dbReference type="AlphaFoldDB" id="A0A8I6SGU6"/>
<keyword evidence="1" id="KW-0677">Repeat</keyword>
<keyword evidence="6" id="KW-1185">Reference proteome</keyword>
<protein>
    <recommendedName>
        <fullName evidence="4">SOWAHA-C winged helix-turn-helix domain-containing protein</fullName>
    </recommendedName>
</protein>
<feature type="compositionally biased region" description="Basic and acidic residues" evidence="3">
    <location>
        <begin position="238"/>
        <end position="250"/>
    </location>
</feature>
<evidence type="ECO:0000259" key="4">
    <source>
        <dbReference type="Pfam" id="PF25877"/>
    </source>
</evidence>